<comment type="caution">
    <text evidence="5">The sequence shown here is derived from an EMBL/GenBank/DDBJ whole genome shotgun (WGS) entry which is preliminary data.</text>
</comment>
<feature type="compositionally biased region" description="Polar residues" evidence="2">
    <location>
        <begin position="697"/>
        <end position="706"/>
    </location>
</feature>
<evidence type="ECO:0000256" key="3">
    <source>
        <dbReference type="SAM" id="Phobius"/>
    </source>
</evidence>
<proteinExistence type="predicted"/>
<feature type="region of interest" description="Disordered" evidence="2">
    <location>
        <begin position="287"/>
        <end position="416"/>
    </location>
</feature>
<dbReference type="GO" id="GO:0007165">
    <property type="term" value="P:signal transduction"/>
    <property type="evidence" value="ECO:0007669"/>
    <property type="project" value="InterPro"/>
</dbReference>
<accession>A0A1X2H0Y3</accession>
<feature type="compositionally biased region" description="Basic and acidic residues" evidence="2">
    <location>
        <begin position="590"/>
        <end position="599"/>
    </location>
</feature>
<feature type="compositionally biased region" description="Basic and acidic residues" evidence="2">
    <location>
        <begin position="683"/>
        <end position="694"/>
    </location>
</feature>
<dbReference type="InterPro" id="IPR008936">
    <property type="entry name" value="Rho_GTPase_activation_prot"/>
</dbReference>
<dbReference type="PANTHER" id="PTHR15228">
    <property type="entry name" value="SPERMATHECAL PHYSIOLOGY VARIANT"/>
    <property type="match status" value="1"/>
</dbReference>
<dbReference type="InParanoid" id="A0A1X2H0Y3"/>
<keyword evidence="6" id="KW-1185">Reference proteome</keyword>
<dbReference type="SUPFAM" id="SSF48350">
    <property type="entry name" value="GTPase activation domain, GAP"/>
    <property type="match status" value="1"/>
</dbReference>
<dbReference type="EMBL" id="MCGN01000011">
    <property type="protein sequence ID" value="ORY91093.1"/>
    <property type="molecule type" value="Genomic_DNA"/>
</dbReference>
<keyword evidence="3" id="KW-0472">Membrane</keyword>
<feature type="compositionally biased region" description="Acidic residues" evidence="2">
    <location>
        <begin position="607"/>
        <end position="619"/>
    </location>
</feature>
<evidence type="ECO:0000313" key="5">
    <source>
        <dbReference type="EMBL" id="ORY91093.1"/>
    </source>
</evidence>
<dbReference type="Pfam" id="PF00620">
    <property type="entry name" value="RhoGAP"/>
    <property type="match status" value="1"/>
</dbReference>
<keyword evidence="3" id="KW-1133">Transmembrane helix</keyword>
<feature type="compositionally biased region" description="Low complexity" evidence="2">
    <location>
        <begin position="19"/>
        <end position="33"/>
    </location>
</feature>
<feature type="compositionally biased region" description="Pro residues" evidence="2">
    <location>
        <begin position="297"/>
        <end position="316"/>
    </location>
</feature>
<feature type="transmembrane region" description="Helical" evidence="3">
    <location>
        <begin position="453"/>
        <end position="475"/>
    </location>
</feature>
<feature type="compositionally biased region" description="Low complexity" evidence="2">
    <location>
        <begin position="652"/>
        <end position="662"/>
    </location>
</feature>
<feature type="compositionally biased region" description="Basic and acidic residues" evidence="2">
    <location>
        <begin position="375"/>
        <end position="389"/>
    </location>
</feature>
<name>A0A1X2H0Y3_SYNRA</name>
<dbReference type="InterPro" id="IPR051025">
    <property type="entry name" value="RhoGAP"/>
</dbReference>
<dbReference type="GO" id="GO:0005096">
    <property type="term" value="F:GTPase activator activity"/>
    <property type="evidence" value="ECO:0007669"/>
    <property type="project" value="UniProtKB-KW"/>
</dbReference>
<keyword evidence="3" id="KW-0812">Transmembrane</keyword>
<keyword evidence="1" id="KW-0343">GTPase activation</keyword>
<gene>
    <name evidence="5" type="ORF">BCR43DRAFT_518480</name>
</gene>
<dbReference type="PROSITE" id="PS50238">
    <property type="entry name" value="RHOGAP"/>
    <property type="match status" value="1"/>
</dbReference>
<reference evidence="5 6" key="1">
    <citation type="submission" date="2016-07" db="EMBL/GenBank/DDBJ databases">
        <title>Pervasive Adenine N6-methylation of Active Genes in Fungi.</title>
        <authorList>
            <consortium name="DOE Joint Genome Institute"/>
            <person name="Mondo S.J."/>
            <person name="Dannebaum R.O."/>
            <person name="Kuo R.C."/>
            <person name="Labutti K."/>
            <person name="Haridas S."/>
            <person name="Kuo A."/>
            <person name="Salamov A."/>
            <person name="Ahrendt S.R."/>
            <person name="Lipzen A."/>
            <person name="Sullivan W."/>
            <person name="Andreopoulos W.B."/>
            <person name="Clum A."/>
            <person name="Lindquist E."/>
            <person name="Daum C."/>
            <person name="Ramamoorthy G.K."/>
            <person name="Gryganskyi A."/>
            <person name="Culley D."/>
            <person name="Magnuson J.K."/>
            <person name="James T.Y."/>
            <person name="O'Malley M.A."/>
            <person name="Stajich J.E."/>
            <person name="Spatafora J.W."/>
            <person name="Visel A."/>
            <person name="Grigoriev I.V."/>
        </authorList>
    </citation>
    <scope>NUCLEOTIDE SEQUENCE [LARGE SCALE GENOMIC DNA]</scope>
    <source>
        <strain evidence="5 6">NRRL 2496</strain>
    </source>
</reference>
<dbReference type="STRING" id="13706.A0A1X2H0Y3"/>
<evidence type="ECO:0000313" key="6">
    <source>
        <dbReference type="Proteomes" id="UP000242180"/>
    </source>
</evidence>
<feature type="region of interest" description="Disordered" evidence="2">
    <location>
        <begin position="590"/>
        <end position="619"/>
    </location>
</feature>
<dbReference type="OrthoDB" id="3196451at2759"/>
<feature type="compositionally biased region" description="Low complexity" evidence="2">
    <location>
        <begin position="671"/>
        <end position="682"/>
    </location>
</feature>
<organism evidence="5 6">
    <name type="scientific">Syncephalastrum racemosum</name>
    <name type="common">Filamentous fungus</name>
    <dbReference type="NCBI Taxonomy" id="13706"/>
    <lineage>
        <taxon>Eukaryota</taxon>
        <taxon>Fungi</taxon>
        <taxon>Fungi incertae sedis</taxon>
        <taxon>Mucoromycota</taxon>
        <taxon>Mucoromycotina</taxon>
        <taxon>Mucoromycetes</taxon>
        <taxon>Mucorales</taxon>
        <taxon>Syncephalastraceae</taxon>
        <taxon>Syncephalastrum</taxon>
    </lineage>
</organism>
<dbReference type="PANTHER" id="PTHR15228:SF25">
    <property type="entry name" value="F-BAR DOMAIN-CONTAINING PROTEIN"/>
    <property type="match status" value="1"/>
</dbReference>
<feature type="compositionally biased region" description="Polar residues" evidence="2">
    <location>
        <begin position="390"/>
        <end position="406"/>
    </location>
</feature>
<evidence type="ECO:0000256" key="1">
    <source>
        <dbReference type="ARBA" id="ARBA00022468"/>
    </source>
</evidence>
<protein>
    <recommendedName>
        <fullName evidence="4">Rho-GAP domain-containing protein</fullName>
    </recommendedName>
</protein>
<dbReference type="Gene3D" id="1.10.555.10">
    <property type="entry name" value="Rho GTPase activation protein"/>
    <property type="match status" value="1"/>
</dbReference>
<feature type="region of interest" description="Disordered" evidence="2">
    <location>
        <begin position="249"/>
        <end position="273"/>
    </location>
</feature>
<dbReference type="Proteomes" id="UP000242180">
    <property type="component" value="Unassembled WGS sequence"/>
</dbReference>
<dbReference type="GO" id="GO:0060237">
    <property type="term" value="P:regulation of fungal-type cell wall organization"/>
    <property type="evidence" value="ECO:0007669"/>
    <property type="project" value="TreeGrafter"/>
</dbReference>
<feature type="transmembrane region" description="Helical" evidence="3">
    <location>
        <begin position="487"/>
        <end position="506"/>
    </location>
</feature>
<feature type="region of interest" description="Disordered" evidence="2">
    <location>
        <begin position="639"/>
        <end position="706"/>
    </location>
</feature>
<dbReference type="GO" id="GO:0005938">
    <property type="term" value="C:cell cortex"/>
    <property type="evidence" value="ECO:0007669"/>
    <property type="project" value="TreeGrafter"/>
</dbReference>
<evidence type="ECO:0000256" key="2">
    <source>
        <dbReference type="SAM" id="MobiDB-lite"/>
    </source>
</evidence>
<dbReference type="InterPro" id="IPR000198">
    <property type="entry name" value="RhoGAP_dom"/>
</dbReference>
<evidence type="ECO:0000259" key="4">
    <source>
        <dbReference type="PROSITE" id="PS50238"/>
    </source>
</evidence>
<dbReference type="AlphaFoldDB" id="A0A1X2H0Y3"/>
<dbReference type="SMART" id="SM00324">
    <property type="entry name" value="RhoGAP"/>
    <property type="match status" value="1"/>
</dbReference>
<feature type="domain" description="Rho-GAP" evidence="4">
    <location>
        <begin position="39"/>
        <end position="234"/>
    </location>
</feature>
<feature type="region of interest" description="Disordered" evidence="2">
    <location>
        <begin position="15"/>
        <end position="35"/>
    </location>
</feature>
<sequence length="706" mass="79272">MDEIRRSRSFGSWLKRIASSPSPSSRKTSPFPRTIDKTESLDEDAVKHRRAGIVPLVVAKCGSYLKSQESASAALETEGIFRISGSMKRVNTLQRLFDDPNGSYGLHLNWVGYTVHDAASALRRYLNKMPEPVIPYHMYERFRDKHHRTTEQKVRAYQQLIQHLPIPHQHLLLYLLDLLSLFASHSSENKMDATNLAIVFAPGILNHPSQTSPVHCRIAQRVLEFLIEFQALFTMQLLSLTVRKQRLQEQQQQKEIPQPRSSPSTPTPTTSSSCYYQPQLAILSTSEKAQKDGDTIPPVPPLPSWLPTPDLHPPQPIHASASSSHLGRLAASKDIDNTSSNDNPPVISLHAPPRSSRSEPLLHQVADNSNNQSYPHERADSGTDVHTPTKDTFTNVTGASPVSGASTPRAVSPTPSDHITQGYPNYENAPHYVSEASPTSRDLLFGKGPKTSIAVSAIFASLGLSIFAVFGYELYQAAWAMQSLEPYVFLSGFVIYCTLLLRGIAWSENSLEDGQEDCEEEDDMDVISLLERNRDMDADDWPVDTTSEWRSLLMRQWRDDESVAGSISNRDNSDQFSILSTVSRFNEEADAFTKREGNSEKNSATETAEEEEEDNDDGWIDIDLQEIWRRQQQIQEDQALAQRMQQEEKNRAAAATAQNQARYGSARVMIPSARPSPLPARSRSTDRAREEWKISSRRQTWTSPPR</sequence>